<dbReference type="PANTHER" id="PTHR11592:SF134">
    <property type="entry name" value="PHOSPHOLIPID HYDROPEROXIDE GLUTATHIONE PEROXIDASE"/>
    <property type="match status" value="1"/>
</dbReference>
<organism evidence="5 6">
    <name type="scientific">Persicobacter diffluens</name>
    <dbReference type="NCBI Taxonomy" id="981"/>
    <lineage>
        <taxon>Bacteria</taxon>
        <taxon>Pseudomonadati</taxon>
        <taxon>Bacteroidota</taxon>
        <taxon>Cytophagia</taxon>
        <taxon>Cytophagales</taxon>
        <taxon>Persicobacteraceae</taxon>
        <taxon>Persicobacter</taxon>
    </lineage>
</organism>
<protein>
    <recommendedName>
        <fullName evidence="4">Glutathione peroxidase</fullName>
    </recommendedName>
</protein>
<evidence type="ECO:0000256" key="3">
    <source>
        <dbReference type="ARBA" id="ARBA00023002"/>
    </source>
</evidence>
<dbReference type="PRINTS" id="PR01011">
    <property type="entry name" value="GLUTPROXDASE"/>
</dbReference>
<name>A0AAN4VVB0_9BACT</name>
<keyword evidence="3 4" id="KW-0560">Oxidoreductase</keyword>
<dbReference type="InterPro" id="IPR029759">
    <property type="entry name" value="GPX_AS"/>
</dbReference>
<dbReference type="InterPro" id="IPR036249">
    <property type="entry name" value="Thioredoxin-like_sf"/>
</dbReference>
<dbReference type="CDD" id="cd00340">
    <property type="entry name" value="GSH_Peroxidase"/>
    <property type="match status" value="1"/>
</dbReference>
<dbReference type="SUPFAM" id="SSF52833">
    <property type="entry name" value="Thioredoxin-like"/>
    <property type="match status" value="1"/>
</dbReference>
<dbReference type="GO" id="GO:0004601">
    <property type="term" value="F:peroxidase activity"/>
    <property type="evidence" value="ECO:0007669"/>
    <property type="project" value="UniProtKB-KW"/>
</dbReference>
<reference evidence="5 6" key="1">
    <citation type="submission" date="2021-12" db="EMBL/GenBank/DDBJ databases">
        <title>Genome sequencing of bacteria with rrn-lacking chromosome and rrn-plasmid.</title>
        <authorList>
            <person name="Anda M."/>
            <person name="Iwasaki W."/>
        </authorList>
    </citation>
    <scope>NUCLEOTIDE SEQUENCE [LARGE SCALE GENOMIC DNA]</scope>
    <source>
        <strain evidence="5 6">NBRC 15940</strain>
    </source>
</reference>
<comment type="caution">
    <text evidence="5">The sequence shown here is derived from an EMBL/GenBank/DDBJ whole genome shotgun (WGS) entry which is preliminary data.</text>
</comment>
<gene>
    <name evidence="5" type="primary">bsaA</name>
    <name evidence="5" type="ORF">PEDI_06190</name>
</gene>
<keyword evidence="2 4" id="KW-0575">Peroxidase</keyword>
<evidence type="ECO:0000313" key="6">
    <source>
        <dbReference type="Proteomes" id="UP001310022"/>
    </source>
</evidence>
<evidence type="ECO:0000256" key="1">
    <source>
        <dbReference type="ARBA" id="ARBA00006926"/>
    </source>
</evidence>
<comment type="similarity">
    <text evidence="1 4">Belongs to the glutathione peroxidase family.</text>
</comment>
<dbReference type="FunFam" id="3.40.30.10:FF:000010">
    <property type="entry name" value="Glutathione peroxidase"/>
    <property type="match status" value="1"/>
</dbReference>
<dbReference type="Gene3D" id="3.40.30.10">
    <property type="entry name" value="Glutaredoxin"/>
    <property type="match status" value="1"/>
</dbReference>
<dbReference type="Pfam" id="PF00255">
    <property type="entry name" value="GSHPx"/>
    <property type="match status" value="1"/>
</dbReference>
<dbReference type="GO" id="GO:0006979">
    <property type="term" value="P:response to oxidative stress"/>
    <property type="evidence" value="ECO:0007669"/>
    <property type="project" value="InterPro"/>
</dbReference>
<dbReference type="PROSITE" id="PS51355">
    <property type="entry name" value="GLUTATHIONE_PEROXID_3"/>
    <property type="match status" value="1"/>
</dbReference>
<evidence type="ECO:0000256" key="2">
    <source>
        <dbReference type="ARBA" id="ARBA00022559"/>
    </source>
</evidence>
<sequence>MPNPVFLYQPYFFEIKPKSINDNHTTMKNVFIALAAAAMMVTACGDAKVKSKPVTAASEKVETVKENKSKRPDGVSEFYTFKMNDIDGNTIDFAEFKGQKVLLVNVASKCGYTPQYEGLQKLQEKYGDKVTILGFPANNFGGQEPGSNKDIKSFCTGNYGVTFQMFEKISVKGDDQHPLYQWLSMKDKNGWNDQEPNWNFNKYLVNENGELVKYFGSKVKPMSEELVAAIVE</sequence>
<evidence type="ECO:0000256" key="4">
    <source>
        <dbReference type="RuleBase" id="RU000499"/>
    </source>
</evidence>
<accession>A0AAN4VVB0</accession>
<dbReference type="InterPro" id="IPR000889">
    <property type="entry name" value="Glutathione_peroxidase"/>
</dbReference>
<dbReference type="EMBL" id="BQKE01000001">
    <property type="protein sequence ID" value="GJM60067.1"/>
    <property type="molecule type" value="Genomic_DNA"/>
</dbReference>
<dbReference type="AlphaFoldDB" id="A0AAN4VVB0"/>
<evidence type="ECO:0000313" key="5">
    <source>
        <dbReference type="EMBL" id="GJM60067.1"/>
    </source>
</evidence>
<dbReference type="PROSITE" id="PS00460">
    <property type="entry name" value="GLUTATHIONE_PEROXID_1"/>
    <property type="match status" value="1"/>
</dbReference>
<keyword evidence="6" id="KW-1185">Reference proteome</keyword>
<proteinExistence type="inferred from homology"/>
<dbReference type="Proteomes" id="UP001310022">
    <property type="component" value="Unassembled WGS sequence"/>
</dbReference>
<dbReference type="PANTHER" id="PTHR11592">
    <property type="entry name" value="GLUTATHIONE PEROXIDASE"/>
    <property type="match status" value="1"/>
</dbReference>